<gene>
    <name evidence="2" type="primary">LOC120281054</name>
</gene>
<evidence type="ECO:0000313" key="1">
    <source>
        <dbReference type="Proteomes" id="UP001515500"/>
    </source>
</evidence>
<dbReference type="AlphaFoldDB" id="A0AB40CVA3"/>
<dbReference type="Proteomes" id="UP001515500">
    <property type="component" value="Chromosome 17"/>
</dbReference>
<protein>
    <submittedName>
        <fullName evidence="2">Uncharacterized protein LOC120281054</fullName>
    </submittedName>
</protein>
<organism evidence="1 2">
    <name type="scientific">Dioscorea cayennensis subsp. rotundata</name>
    <name type="common">White Guinea yam</name>
    <name type="synonym">Dioscorea rotundata</name>
    <dbReference type="NCBI Taxonomy" id="55577"/>
    <lineage>
        <taxon>Eukaryota</taxon>
        <taxon>Viridiplantae</taxon>
        <taxon>Streptophyta</taxon>
        <taxon>Embryophyta</taxon>
        <taxon>Tracheophyta</taxon>
        <taxon>Spermatophyta</taxon>
        <taxon>Magnoliopsida</taxon>
        <taxon>Liliopsida</taxon>
        <taxon>Dioscoreales</taxon>
        <taxon>Dioscoreaceae</taxon>
        <taxon>Dioscorea</taxon>
    </lineage>
</organism>
<dbReference type="PANTHER" id="PTHR47592:SF31">
    <property type="entry name" value="ZINC FINGER, CCHC-TYPE-RELATED"/>
    <property type="match status" value="1"/>
</dbReference>
<dbReference type="PANTHER" id="PTHR47592">
    <property type="entry name" value="PBF68 PROTEIN"/>
    <property type="match status" value="1"/>
</dbReference>
<accession>A0AB40CVA3</accession>
<dbReference type="Pfam" id="PF14223">
    <property type="entry name" value="Retrotran_gag_2"/>
    <property type="match status" value="2"/>
</dbReference>
<name>A0AB40CVA3_DIOCR</name>
<proteinExistence type="predicted"/>
<sequence length="212" mass="25149">MNQDFVKLERFDGTNFTRWKDKMLFLLSVFNIAYVLGHMKLPLVEPKEDESIEEKKATFESKKKKWIDDEFACRGHILNTLSNQLYDLYMSIQSSVEIWKALEEKYNTKRHGTVHELQVLANQLCGLKIVIPELLQVGAIISKLPLGWNDYWKKLLHMAEEFMVEKLQRHIRIEEEARKRDAMHVLNSSKVNYIENDNKNQKEKRKTYDDDS</sequence>
<keyword evidence="1" id="KW-1185">Reference proteome</keyword>
<dbReference type="RefSeq" id="XP_039143929.1">
    <property type="nucleotide sequence ID" value="XM_039287995.1"/>
</dbReference>
<dbReference type="GeneID" id="120281054"/>
<reference evidence="2" key="1">
    <citation type="submission" date="2025-08" db="UniProtKB">
        <authorList>
            <consortium name="RefSeq"/>
        </authorList>
    </citation>
    <scope>IDENTIFICATION</scope>
</reference>
<evidence type="ECO:0000313" key="2">
    <source>
        <dbReference type="RefSeq" id="XP_039143929.1"/>
    </source>
</evidence>